<gene>
    <name evidence="2" type="ORF">FWILDA_LOCUS15370</name>
</gene>
<evidence type="ECO:0000313" key="2">
    <source>
        <dbReference type="EMBL" id="CAI2192029.1"/>
    </source>
</evidence>
<keyword evidence="3" id="KW-1185">Reference proteome</keyword>
<sequence>MSQSKNIKSSNKRRKTLLTVKDQLKNKKITSSKVEISNCELESKNVQEKKKSLDILKRGRKFVDKDTMMNLIDQLNEDEDERIEKKLQRQNNLEQIIEDREIKKQRNQSIRKEKLEKVKQSIKKKKQLKRKKNKLGSKTS</sequence>
<feature type="compositionally biased region" description="Basic and acidic residues" evidence="1">
    <location>
        <begin position="106"/>
        <end position="119"/>
    </location>
</feature>
<dbReference type="AlphaFoldDB" id="A0A9W4T2D7"/>
<dbReference type="Proteomes" id="UP001153678">
    <property type="component" value="Unassembled WGS sequence"/>
</dbReference>
<evidence type="ECO:0000313" key="3">
    <source>
        <dbReference type="Proteomes" id="UP001153678"/>
    </source>
</evidence>
<comment type="caution">
    <text evidence="2">The sequence shown here is derived from an EMBL/GenBank/DDBJ whole genome shotgun (WGS) entry which is preliminary data.</text>
</comment>
<feature type="region of interest" description="Disordered" evidence="1">
    <location>
        <begin position="106"/>
        <end position="140"/>
    </location>
</feature>
<organism evidence="2 3">
    <name type="scientific">Funneliformis geosporum</name>
    <dbReference type="NCBI Taxonomy" id="1117311"/>
    <lineage>
        <taxon>Eukaryota</taxon>
        <taxon>Fungi</taxon>
        <taxon>Fungi incertae sedis</taxon>
        <taxon>Mucoromycota</taxon>
        <taxon>Glomeromycotina</taxon>
        <taxon>Glomeromycetes</taxon>
        <taxon>Glomerales</taxon>
        <taxon>Glomeraceae</taxon>
        <taxon>Funneliformis</taxon>
    </lineage>
</organism>
<protein>
    <submittedName>
        <fullName evidence="2">1442_t:CDS:1</fullName>
    </submittedName>
</protein>
<proteinExistence type="predicted"/>
<feature type="compositionally biased region" description="Basic residues" evidence="1">
    <location>
        <begin position="120"/>
        <end position="140"/>
    </location>
</feature>
<dbReference type="OrthoDB" id="2421431at2759"/>
<evidence type="ECO:0000256" key="1">
    <source>
        <dbReference type="SAM" id="MobiDB-lite"/>
    </source>
</evidence>
<name>A0A9W4T2D7_9GLOM</name>
<dbReference type="EMBL" id="CAMKVN010007963">
    <property type="protein sequence ID" value="CAI2192029.1"/>
    <property type="molecule type" value="Genomic_DNA"/>
</dbReference>
<accession>A0A9W4T2D7</accession>
<reference evidence="2" key="1">
    <citation type="submission" date="2022-08" db="EMBL/GenBank/DDBJ databases">
        <authorList>
            <person name="Kallberg Y."/>
            <person name="Tangrot J."/>
            <person name="Rosling A."/>
        </authorList>
    </citation>
    <scope>NUCLEOTIDE SEQUENCE</scope>
    <source>
        <strain evidence="2">Wild A</strain>
    </source>
</reference>